<dbReference type="HOGENOM" id="CLU_692375_0_0_11"/>
<protein>
    <submittedName>
        <fullName evidence="1">Uncharacterized protein</fullName>
    </submittedName>
</protein>
<organism evidence="1 2">
    <name type="scientific">Rhodococcus jostii (strain RHA1)</name>
    <dbReference type="NCBI Taxonomy" id="101510"/>
    <lineage>
        <taxon>Bacteria</taxon>
        <taxon>Bacillati</taxon>
        <taxon>Actinomycetota</taxon>
        <taxon>Actinomycetes</taxon>
        <taxon>Mycobacteriales</taxon>
        <taxon>Nocardiaceae</taxon>
        <taxon>Rhodococcus</taxon>
    </lineage>
</organism>
<accession>Q0SDY4</accession>
<dbReference type="eggNOG" id="COG1196">
    <property type="taxonomic scope" value="Bacteria"/>
</dbReference>
<evidence type="ECO:0000313" key="1">
    <source>
        <dbReference type="EMBL" id="ABG94252.1"/>
    </source>
</evidence>
<proteinExistence type="predicted"/>
<dbReference type="KEGG" id="rha:RHA1_ro02447"/>
<reference evidence="2" key="1">
    <citation type="journal article" date="2006" name="Proc. Natl. Acad. Sci. U.S.A.">
        <title>The complete genome of Rhodococcus sp. RHA1 provides insights into a catabolic powerhouse.</title>
        <authorList>
            <person name="McLeod M.P."/>
            <person name="Warren R.L."/>
            <person name="Hsiao W.W.L."/>
            <person name="Araki N."/>
            <person name="Myhre M."/>
            <person name="Fernandes C."/>
            <person name="Miyazawa D."/>
            <person name="Wong W."/>
            <person name="Lillquist A.L."/>
            <person name="Wang D."/>
            <person name="Dosanjh M."/>
            <person name="Hara H."/>
            <person name="Petrescu A."/>
            <person name="Morin R.D."/>
            <person name="Yang G."/>
            <person name="Stott J.M."/>
            <person name="Schein J.E."/>
            <person name="Shin H."/>
            <person name="Smailus D."/>
            <person name="Siddiqui A.S."/>
            <person name="Marra M.A."/>
            <person name="Jones S.J.M."/>
            <person name="Holt R."/>
            <person name="Brinkman F.S.L."/>
            <person name="Miyauchi K."/>
            <person name="Fukuda M."/>
            <person name="Davies J.E."/>
            <person name="Mohn W.W."/>
            <person name="Eltis L.D."/>
        </authorList>
    </citation>
    <scope>NUCLEOTIDE SEQUENCE [LARGE SCALE GENOMIC DNA]</scope>
    <source>
        <strain evidence="2">RHA1</strain>
    </source>
</reference>
<dbReference type="AlphaFoldDB" id="Q0SDY4"/>
<sequence length="438" mass="47398">MQHHDNEFVRLVPSRELSTGLCTGNSGPLGVVGPTSTIQDVTSGWAGRFRGRARGDDSARRAHDTMVAAFLDMDNRQSIAAAAVDASDQLTPERGIRRAWEPVRDGCYQAATAYLAAEDQFENVQTPAAAAAYEQVTRQLVAATQSLDEFYRTHRGHLEESTAMLAAVPQLAQQAFQVASAAQQRVQTEGGAYAGYPSVRDRGAALDAAVVALQGARGANPVREAAARVREESAALEKALAAAPSKELDAAHAVSSVTTRIAAVQTRAERLAPAYSALLREFNAASSADLVHNDRESRRHIEQAQTDLQQAQKALTAGNPEGALDLTAAARTHLVDAEANVDGVTDRLLLLREVRENPRAKENEVRFRLRDAQMLAVNRGLVREWGSVLDAQLERIDRIAGTLTGRHPDYWAYVAQLDAVSAFIAEVVQKMRGHTGQR</sequence>
<dbReference type="EMBL" id="CP000431">
    <property type="protein sequence ID" value="ABG94252.1"/>
    <property type="molecule type" value="Genomic_DNA"/>
</dbReference>
<gene>
    <name evidence="1" type="ordered locus">RHA1_ro02447</name>
</gene>
<name>Q0SDY4_RHOJR</name>
<dbReference type="Proteomes" id="UP000008710">
    <property type="component" value="Chromosome"/>
</dbReference>
<evidence type="ECO:0000313" key="2">
    <source>
        <dbReference type="Proteomes" id="UP000008710"/>
    </source>
</evidence>